<name>A0A8T0A5X3_9BILA</name>
<evidence type="ECO:0000313" key="2">
    <source>
        <dbReference type="Proteomes" id="UP000605970"/>
    </source>
</evidence>
<dbReference type="EMBL" id="JABEBT010000001">
    <property type="protein sequence ID" value="KAF7640303.1"/>
    <property type="molecule type" value="Genomic_DNA"/>
</dbReference>
<accession>A0A8T0A5X3</accession>
<sequence>MSEILFFPKQHKIFKNRLKRKKKKFKNFIKRFNIEKRFKSNRELNKQMQ</sequence>
<keyword evidence="2" id="KW-1185">Reference proteome</keyword>
<proteinExistence type="predicted"/>
<dbReference type="AlphaFoldDB" id="A0A8T0A5X3"/>
<gene>
    <name evidence="1" type="ORF">Mgra_00000127</name>
</gene>
<comment type="caution">
    <text evidence="1">The sequence shown here is derived from an EMBL/GenBank/DDBJ whole genome shotgun (WGS) entry which is preliminary data.</text>
</comment>
<protein>
    <submittedName>
        <fullName evidence="1">Uncharacterized protein</fullName>
    </submittedName>
</protein>
<organism evidence="1 2">
    <name type="scientific">Meloidogyne graminicola</name>
    <dbReference type="NCBI Taxonomy" id="189291"/>
    <lineage>
        <taxon>Eukaryota</taxon>
        <taxon>Metazoa</taxon>
        <taxon>Ecdysozoa</taxon>
        <taxon>Nematoda</taxon>
        <taxon>Chromadorea</taxon>
        <taxon>Rhabditida</taxon>
        <taxon>Tylenchina</taxon>
        <taxon>Tylenchomorpha</taxon>
        <taxon>Tylenchoidea</taxon>
        <taxon>Meloidogynidae</taxon>
        <taxon>Meloidogyninae</taxon>
        <taxon>Meloidogyne</taxon>
    </lineage>
</organism>
<dbReference type="Proteomes" id="UP000605970">
    <property type="component" value="Unassembled WGS sequence"/>
</dbReference>
<dbReference type="OrthoDB" id="265776at2759"/>
<evidence type="ECO:0000313" key="1">
    <source>
        <dbReference type="EMBL" id="KAF7640303.1"/>
    </source>
</evidence>
<reference evidence="1" key="1">
    <citation type="journal article" date="2020" name="Ecol. Evol.">
        <title>Genome structure and content of the rice root-knot nematode (Meloidogyne graminicola).</title>
        <authorList>
            <person name="Phan N.T."/>
            <person name="Danchin E.G.J."/>
            <person name="Klopp C."/>
            <person name="Perfus-Barbeoch L."/>
            <person name="Kozlowski D.K."/>
            <person name="Koutsovoulos G.D."/>
            <person name="Lopez-Roques C."/>
            <person name="Bouchez O."/>
            <person name="Zahm M."/>
            <person name="Besnard G."/>
            <person name="Bellafiore S."/>
        </authorList>
    </citation>
    <scope>NUCLEOTIDE SEQUENCE</scope>
    <source>
        <strain evidence="1">VN-18</strain>
    </source>
</reference>